<dbReference type="InterPro" id="IPR029058">
    <property type="entry name" value="AB_hydrolase_fold"/>
</dbReference>
<dbReference type="PANTHER" id="PTHR33840:SF1">
    <property type="entry name" value="TLE1 PHOSPHOLIPASE DOMAIN-CONTAINING PROTEIN"/>
    <property type="match status" value="1"/>
</dbReference>
<name>A0A098D640_GIBZE</name>
<dbReference type="PANTHER" id="PTHR33840">
    <property type="match status" value="1"/>
</dbReference>
<accession>A0A098D640</accession>
<dbReference type="EMBL" id="HG970332">
    <property type="status" value="NOT_ANNOTATED_CDS"/>
    <property type="molecule type" value="Genomic_DNA"/>
</dbReference>
<proteinExistence type="predicted"/>
<protein>
    <recommendedName>
        <fullName evidence="1">T6SS Phospholipase effector Tle1-like catalytic domain-containing protein</fullName>
    </recommendedName>
</protein>
<accession>A0A0E0RRP5</accession>
<dbReference type="Pfam" id="PF09994">
    <property type="entry name" value="T6SS_Tle1-like_cat"/>
    <property type="match status" value="1"/>
</dbReference>
<sequence>MAFGSSKNRQPRLIFVSLDGTLAGNLLSPRQTVISVLPKLISKSHNVVLLPSNGPGSDISHTDRFLGGLCGWGTRRNVIAAYKLLAQTYQPGDNIILSGYSRGAWAARYLALIIEAIGLPEQSVNHKFFHLLYQECDKNPNFESTVTPELNKFVCHRDVEIEALCCFDTVGSLGLPLYGILRPLELIHRGRSRNDMVSNVAHNVKNAFHCLSIHETRAPYYPTYMRGRNVHQVFFPGNHSQLGWIDEQESFVHAALAWMIQQLHSHADIRFNDNELKKYFQMSQYPQNRIQHQESGPCYPWLSERVAPRQAVVLALMGKKVRRLWKVPCTSTLLHHEVGHGYVKRTSLGRITGHDRPNVFHGVQVHIGARLYKGDDPVPGYTHRSLGGGRHCWETHECTQQPQQVDCNCTSGSNTERGSKTPTHRIYEAPVGKLEAELLGLSSWDGPCCDEPKKNWWDKVRDKFRTGNVRPVP</sequence>
<dbReference type="EnsemblFungi" id="CEF73920">
    <property type="protein sequence ID" value="CEF73920"/>
    <property type="gene ID" value="FGRRES_01736_M"/>
</dbReference>
<organism evidence="2">
    <name type="scientific">Gibberella zeae (strain ATCC MYA-4620 / CBS 123657 / FGSC 9075 / NRRL 31084 / PH-1)</name>
    <name type="common">Wheat head blight fungus</name>
    <name type="synonym">Fusarium graminearum</name>
    <dbReference type="NCBI Taxonomy" id="229533"/>
    <lineage>
        <taxon>Eukaryota</taxon>
        <taxon>Fungi</taxon>
        <taxon>Dikarya</taxon>
        <taxon>Ascomycota</taxon>
        <taxon>Pezizomycotina</taxon>
        <taxon>Sordariomycetes</taxon>
        <taxon>Hypocreomycetidae</taxon>
        <taxon>Hypocreales</taxon>
        <taxon>Nectriaceae</taxon>
        <taxon>Fusarium</taxon>
    </lineage>
</organism>
<feature type="domain" description="T6SS Phospholipase effector Tle1-like catalytic" evidence="1">
    <location>
        <begin position="16"/>
        <end position="262"/>
    </location>
</feature>
<evidence type="ECO:0000259" key="1">
    <source>
        <dbReference type="Pfam" id="PF09994"/>
    </source>
</evidence>
<evidence type="ECO:0000313" key="2">
    <source>
        <dbReference type="EnsemblFungi" id="CEF73920"/>
    </source>
</evidence>
<dbReference type="SUPFAM" id="SSF53474">
    <property type="entry name" value="alpha/beta-Hydrolases"/>
    <property type="match status" value="1"/>
</dbReference>
<reference evidence="2" key="2">
    <citation type="journal article" date="2010" name="Nature">
        <title>Comparative genomics reveals mobile pathogenicity chromosomes in Fusarium.</title>
        <authorList>
            <person name="Ma L.J."/>
            <person name="van der Does H.C."/>
            <person name="Borkovich K.A."/>
            <person name="Coleman J.J."/>
            <person name="Daboussi M.J."/>
            <person name="Di Pietro A."/>
            <person name="Dufresne M."/>
            <person name="Freitag M."/>
            <person name="Grabherr M."/>
            <person name="Henrissat B."/>
            <person name="Houterman P.M."/>
            <person name="Kang S."/>
            <person name="Shim W.B."/>
            <person name="Woloshuk C."/>
            <person name="Xie X."/>
            <person name="Xu J.R."/>
            <person name="Antoniw J."/>
            <person name="Baker S.E."/>
            <person name="Bluhm B.H."/>
            <person name="Breakspear A."/>
            <person name="Brown D.W."/>
            <person name="Butchko R.A."/>
            <person name="Chapman S."/>
            <person name="Coulson R."/>
            <person name="Coutinho P.M."/>
            <person name="Danchin E.G."/>
            <person name="Diener A."/>
            <person name="Gale L.R."/>
            <person name="Gardiner D.M."/>
            <person name="Goff S."/>
            <person name="Hammond-Kosack K.E."/>
            <person name="Hilburn K."/>
            <person name="Hua-Van A."/>
            <person name="Jonkers W."/>
            <person name="Kazan K."/>
            <person name="Kodira C.D."/>
            <person name="Koehrsen M."/>
            <person name="Kumar L."/>
            <person name="Lee Y.H."/>
            <person name="Li L."/>
            <person name="Manners J.M."/>
            <person name="Miranda-Saavedra D."/>
            <person name="Mukherjee M."/>
            <person name="Park G."/>
            <person name="Park J."/>
            <person name="Park S.Y."/>
            <person name="Proctor R.H."/>
            <person name="Regev A."/>
            <person name="Ruiz-Roldan M.C."/>
            <person name="Sain D."/>
            <person name="Sakthikumar S."/>
            <person name="Sykes S."/>
            <person name="Schwartz D.C."/>
            <person name="Turgeon B.G."/>
            <person name="Wapinski I."/>
            <person name="Yoder O."/>
            <person name="Young S."/>
            <person name="Zeng Q."/>
            <person name="Zhou S."/>
            <person name="Galagan J."/>
            <person name="Cuomo C.A."/>
            <person name="Kistler H.C."/>
            <person name="Rep M."/>
        </authorList>
    </citation>
    <scope>GENOME REANNOTATION</scope>
    <source>
        <strain evidence="2">PH-1 / ATCC MYA-4620 / FGSC 9075 / NRRL 31084</strain>
    </source>
</reference>
<reference evidence="2" key="1">
    <citation type="journal article" date="2007" name="Science">
        <title>The Fusarium graminearum genome reveals a link between localized polymorphism and pathogen specialization.</title>
        <authorList>
            <person name="Cuomo C.A."/>
            <person name="Gueldener U."/>
            <person name="Xu J.-R."/>
            <person name="Trail F."/>
            <person name="Turgeon B.G."/>
            <person name="Di Pietro A."/>
            <person name="Walton J.D."/>
            <person name="Ma L.-J."/>
            <person name="Baker S.E."/>
            <person name="Rep M."/>
            <person name="Adam G."/>
            <person name="Antoniw J."/>
            <person name="Baldwin T."/>
            <person name="Calvo S.E."/>
            <person name="Chang Y.-L."/>
            <person name="DeCaprio D."/>
            <person name="Gale L.R."/>
            <person name="Gnerre S."/>
            <person name="Goswami R.S."/>
            <person name="Hammond-Kosack K."/>
            <person name="Harris L.J."/>
            <person name="Hilburn K."/>
            <person name="Kennell J.C."/>
            <person name="Kroken S."/>
            <person name="Magnuson J.K."/>
            <person name="Mannhaupt G."/>
            <person name="Mauceli E.W."/>
            <person name="Mewes H.-W."/>
            <person name="Mitterbauer R."/>
            <person name="Muehlbauer G."/>
            <person name="Muensterkoetter M."/>
            <person name="Nelson D."/>
            <person name="O'Donnell K."/>
            <person name="Ouellet T."/>
            <person name="Qi W."/>
            <person name="Quesneville H."/>
            <person name="Roncero M.I.G."/>
            <person name="Seong K.-Y."/>
            <person name="Tetko I.V."/>
            <person name="Urban M."/>
            <person name="Waalwijk C."/>
            <person name="Ward T.J."/>
            <person name="Yao J."/>
            <person name="Birren B.W."/>
            <person name="Kistler H.C."/>
        </authorList>
    </citation>
    <scope>NUCLEOTIDE SEQUENCE [LARGE SCALE GENOMIC DNA]</scope>
    <source>
        <strain evidence="2">PH-1 / ATCC MYA-4620 / FGSC 9075 / NRRL 31084</strain>
    </source>
</reference>
<dbReference type="InterPro" id="IPR018712">
    <property type="entry name" value="Tle1-like_cat"/>
</dbReference>
<reference evidence="2" key="3">
    <citation type="submission" date="2017-01" db="UniProtKB">
        <authorList>
            <consortium name="EnsemblFungi"/>
        </authorList>
    </citation>
    <scope>IDENTIFICATION</scope>
    <source>
        <strain evidence="2">PH-1 / ATCC MYA-4620 / FGSC 9075 / NRRL 31084</strain>
    </source>
</reference>
<dbReference type="AlphaFoldDB" id="A0A098D640"/>